<dbReference type="KEGG" id="bvq:FHE72_03775"/>
<evidence type="ECO:0000256" key="1">
    <source>
        <dbReference type="SAM" id="Phobius"/>
    </source>
</evidence>
<reference evidence="2 3" key="1">
    <citation type="submission" date="2019-06" db="EMBL/GenBank/DDBJ databases">
        <title>An operon consisting of a P-type ATPase gene and a transcriptional regular gene given the different cadmium resistance in Bacillus vietamensis 151-6 and Bacillus marisflavi 151-25.</title>
        <authorList>
            <person name="Yu X."/>
        </authorList>
    </citation>
    <scope>NUCLEOTIDE SEQUENCE [LARGE SCALE GENOMIC DNA]</scope>
    <source>
        <strain evidence="2 3">151-6</strain>
    </source>
</reference>
<protein>
    <submittedName>
        <fullName evidence="2">Uncharacterized protein</fullName>
    </submittedName>
</protein>
<keyword evidence="1" id="KW-0472">Membrane</keyword>
<keyword evidence="1" id="KW-1133">Transmembrane helix</keyword>
<sequence>MNYFIKINVVSLLHALMILVPVELMVNGHRLTRLTGWEMETVMNASGFLIVAILLMGTVFLYFLTGKWMEGRRASYWTAVLWFPYFLLFTYIIATFFPTTYGGDAPNPAAGLVMIGALVTFPFYVLVLNFMSLSTEDHQKEGIKLE</sequence>
<dbReference type="RefSeq" id="WP_159361262.1">
    <property type="nucleotide sequence ID" value="NZ_CP047394.1"/>
</dbReference>
<gene>
    <name evidence="2" type="ORF">FHE72_03775</name>
</gene>
<feature type="transmembrane region" description="Helical" evidence="1">
    <location>
        <begin position="76"/>
        <end position="97"/>
    </location>
</feature>
<name>A0A6I6UNI5_9BACI</name>
<evidence type="ECO:0000313" key="3">
    <source>
        <dbReference type="Proteomes" id="UP000465062"/>
    </source>
</evidence>
<feature type="transmembrane region" description="Helical" evidence="1">
    <location>
        <begin position="109"/>
        <end position="131"/>
    </location>
</feature>
<dbReference type="EMBL" id="CP047394">
    <property type="protein sequence ID" value="QHE60252.1"/>
    <property type="molecule type" value="Genomic_DNA"/>
</dbReference>
<evidence type="ECO:0000313" key="2">
    <source>
        <dbReference type="EMBL" id="QHE60252.1"/>
    </source>
</evidence>
<dbReference type="Proteomes" id="UP000465062">
    <property type="component" value="Chromosome"/>
</dbReference>
<keyword evidence="1" id="KW-0812">Transmembrane</keyword>
<feature type="transmembrane region" description="Helical" evidence="1">
    <location>
        <begin position="7"/>
        <end position="26"/>
    </location>
</feature>
<proteinExistence type="predicted"/>
<accession>A0A6I6UNI5</accession>
<dbReference type="AlphaFoldDB" id="A0A6I6UNI5"/>
<feature type="transmembrane region" description="Helical" evidence="1">
    <location>
        <begin position="46"/>
        <end position="64"/>
    </location>
</feature>
<organism evidence="2 3">
    <name type="scientific">Rossellomorea vietnamensis</name>
    <dbReference type="NCBI Taxonomy" id="218284"/>
    <lineage>
        <taxon>Bacteria</taxon>
        <taxon>Bacillati</taxon>
        <taxon>Bacillota</taxon>
        <taxon>Bacilli</taxon>
        <taxon>Bacillales</taxon>
        <taxon>Bacillaceae</taxon>
        <taxon>Rossellomorea</taxon>
    </lineage>
</organism>